<dbReference type="FunFam" id="3.30.540.30:FF:000002">
    <property type="entry name" value="Dipeptidyl peptidase 3"/>
    <property type="match status" value="1"/>
</dbReference>
<dbReference type="GO" id="GO:0006508">
    <property type="term" value="P:proteolysis"/>
    <property type="evidence" value="ECO:0007669"/>
    <property type="project" value="UniProtKB-KW"/>
</dbReference>
<feature type="active site" evidence="16">
    <location>
        <position position="455"/>
    </location>
</feature>
<dbReference type="PANTHER" id="PTHR23422">
    <property type="entry name" value="DIPEPTIDYL PEPTIDASE III-RELATED"/>
    <property type="match status" value="1"/>
</dbReference>
<evidence type="ECO:0000313" key="19">
    <source>
        <dbReference type="Proteomes" id="UP001206595"/>
    </source>
</evidence>
<dbReference type="InterPro" id="IPR005317">
    <property type="entry name" value="Dipeptidyl-peptase3"/>
</dbReference>
<protein>
    <recommendedName>
        <fullName evidence="5 15">Dipeptidyl peptidase 3</fullName>
        <ecNumber evidence="4 15">3.4.14.4</ecNumber>
    </recommendedName>
    <alternativeName>
        <fullName evidence="13 15">Dipeptidyl aminopeptidase III</fullName>
    </alternativeName>
    <alternativeName>
        <fullName evidence="14 15">Dipeptidyl peptidase III</fullName>
    </alternativeName>
</protein>
<evidence type="ECO:0000256" key="14">
    <source>
        <dbReference type="ARBA" id="ARBA00032119"/>
    </source>
</evidence>
<feature type="binding site" evidence="17">
    <location>
        <position position="458"/>
    </location>
    <ligand>
        <name>Zn(2+)</name>
        <dbReference type="ChEBI" id="CHEBI:29105"/>
        <note>catalytic</note>
    </ligand>
</feature>
<gene>
    <name evidence="18" type="ORF">K450DRAFT_227654</name>
</gene>
<dbReference type="Gene3D" id="3.30.540.30">
    <property type="match status" value="3"/>
</dbReference>
<comment type="catalytic activity">
    <reaction evidence="1 15">
        <text>Release of an N-terminal dipeptide from a peptide comprising four or more residues, with broad specificity. Also acts on dipeptidyl 2-naphthylamides.</text>
        <dbReference type="EC" id="3.4.14.4"/>
    </reaction>
</comment>
<feature type="binding site" evidence="17">
    <location>
        <position position="454"/>
    </location>
    <ligand>
        <name>Zn(2+)</name>
        <dbReference type="ChEBI" id="CHEBI:29105"/>
        <note>catalytic</note>
    </ligand>
</feature>
<dbReference type="FunFam" id="3.30.540.30:FF:000001">
    <property type="entry name" value="Dipeptidyl peptidase 3"/>
    <property type="match status" value="1"/>
</dbReference>
<evidence type="ECO:0000256" key="6">
    <source>
        <dbReference type="ARBA" id="ARBA00022438"/>
    </source>
</evidence>
<reference evidence="18" key="2">
    <citation type="journal article" date="2022" name="Proc. Natl. Acad. Sci. U.S.A.">
        <title>Diploid-dominant life cycles characterize the early evolution of Fungi.</title>
        <authorList>
            <person name="Amses K.R."/>
            <person name="Simmons D.R."/>
            <person name="Longcore J.E."/>
            <person name="Mondo S.J."/>
            <person name="Seto K."/>
            <person name="Jeronimo G.H."/>
            <person name="Bonds A.E."/>
            <person name="Quandt C.A."/>
            <person name="Davis W.J."/>
            <person name="Chang Y."/>
            <person name="Federici B.A."/>
            <person name="Kuo A."/>
            <person name="LaButti K."/>
            <person name="Pangilinan J."/>
            <person name="Andreopoulos W."/>
            <person name="Tritt A."/>
            <person name="Riley R."/>
            <person name="Hundley H."/>
            <person name="Johnson J."/>
            <person name="Lipzen A."/>
            <person name="Barry K."/>
            <person name="Lang B.F."/>
            <person name="Cuomo C.A."/>
            <person name="Buchler N.E."/>
            <person name="Grigoriev I.V."/>
            <person name="Spatafora J.W."/>
            <person name="Stajich J.E."/>
            <person name="James T.Y."/>
        </authorList>
    </citation>
    <scope>NUCLEOTIDE SEQUENCE</scope>
    <source>
        <strain evidence="18">AG</strain>
    </source>
</reference>
<sequence length="699" mass="78701">MFARATLVKSTTTRLFPRFMSTSTLLADRQAAVARLEAKTFFEQLTKNEKLYAHYMAKASFAGSRIILAQTNPHGPEIFDLIQSVFTTKDGRMVDIDQLQKDSGVSKESFEDFVQYATQFLGNMSNYRSFGDRKFIPRVSAQDIQRIVEASAHGPKALALWESTKEEIFSVEPSAKALLGFPEDGHVSGYYSSNITKADIKLVQDYCEKIPLDPLNTRLFKDEQGYHLRIASAVAKDPESHTLPNGASLTVQYGDFSEYMAEVAKNIKAAIPFAANENQKAMLNHYFQSFESGSIDEHKESQRYWLKDVGPVVETNIGFIETYRDPQGVRAEWEGFVAMVNKSQTEKFENLVKNAPNFISRLPWPKDFERSVINNAPDFTSLEVLNFATAGLPAGINIPNYSDITQVLGSKNVSLGNVLTAHAPTIRFPFVRDEDYDMYIKYRLQAFEVQVGTHELGHGTGILFTEDASGTRNFGDHIINPLTNQPIQHWYQSGQNFNSVFKNIASSYEECRAEAIAMVLIPHLDIQAIFGHEGEEAEDVIFTSYLNMARAGLTALELYDPRAKKWGQAHSQARYAILQVMIEAKLAEIVYTDNNQNLEVHVDRSKIRSVGVPAIADFLNKLQVYKATADEQAGTDFYNKWTSVPESWHAYREIVIAKKLPDRVYVQANTVIKDDDTVELLEYDASPAGMIQSVIERKL</sequence>
<dbReference type="Proteomes" id="UP001206595">
    <property type="component" value="Unassembled WGS sequence"/>
</dbReference>
<dbReference type="InterPro" id="IPR039461">
    <property type="entry name" value="Peptidase_M49"/>
</dbReference>
<dbReference type="Pfam" id="PF03571">
    <property type="entry name" value="Peptidase_M49"/>
    <property type="match status" value="1"/>
</dbReference>
<keyword evidence="19" id="KW-1185">Reference proteome</keyword>
<dbReference type="RefSeq" id="XP_051447542.1">
    <property type="nucleotide sequence ID" value="XM_051586767.1"/>
</dbReference>
<evidence type="ECO:0000256" key="2">
    <source>
        <dbReference type="ARBA" id="ARBA00004496"/>
    </source>
</evidence>
<evidence type="ECO:0000256" key="7">
    <source>
        <dbReference type="ARBA" id="ARBA00022490"/>
    </source>
</evidence>
<evidence type="ECO:0000256" key="12">
    <source>
        <dbReference type="ARBA" id="ARBA00023049"/>
    </source>
</evidence>
<comment type="similarity">
    <text evidence="3 15">Belongs to the peptidase M49 family.</text>
</comment>
<comment type="caution">
    <text evidence="18">The sequence shown here is derived from an EMBL/GenBank/DDBJ whole genome shotgun (WGS) entry which is preliminary data.</text>
</comment>
<dbReference type="GO" id="GO:0008235">
    <property type="term" value="F:metalloexopeptidase activity"/>
    <property type="evidence" value="ECO:0007669"/>
    <property type="project" value="InterPro"/>
</dbReference>
<dbReference type="GeneID" id="75912115"/>
<dbReference type="GO" id="GO:0004177">
    <property type="term" value="F:aminopeptidase activity"/>
    <property type="evidence" value="ECO:0007669"/>
    <property type="project" value="UniProtKB-KW"/>
</dbReference>
<evidence type="ECO:0000256" key="11">
    <source>
        <dbReference type="ARBA" id="ARBA00022833"/>
    </source>
</evidence>
<dbReference type="PIRSF" id="PIRSF007828">
    <property type="entry name" value="Dipeptidyl-peptidase_III"/>
    <property type="match status" value="1"/>
</dbReference>
<evidence type="ECO:0000256" key="9">
    <source>
        <dbReference type="ARBA" id="ARBA00022723"/>
    </source>
</evidence>
<dbReference type="AlphaFoldDB" id="A0AAD5EES0"/>
<evidence type="ECO:0000256" key="10">
    <source>
        <dbReference type="ARBA" id="ARBA00022801"/>
    </source>
</evidence>
<evidence type="ECO:0000313" key="18">
    <source>
        <dbReference type="EMBL" id="KAI8582538.1"/>
    </source>
</evidence>
<dbReference type="GO" id="GO:0046872">
    <property type="term" value="F:metal ion binding"/>
    <property type="evidence" value="ECO:0007669"/>
    <property type="project" value="UniProtKB-KW"/>
</dbReference>
<keyword evidence="7 15" id="KW-0963">Cytoplasm</keyword>
<accession>A0AAD5EES0</accession>
<comment type="cofactor">
    <cofactor evidence="15 17">
        <name>Zn(2+)</name>
        <dbReference type="ChEBI" id="CHEBI:29105"/>
    </cofactor>
    <text evidence="15 17">Binds 1 zinc ion per subunit.</text>
</comment>
<dbReference type="EC" id="3.4.14.4" evidence="4 15"/>
<keyword evidence="12 15" id="KW-0482">Metalloprotease</keyword>
<comment type="subcellular location">
    <subcellularLocation>
        <location evidence="2">Cytoplasm</location>
    </subcellularLocation>
</comment>
<name>A0AAD5EES0_UMBRA</name>
<keyword evidence="6 15" id="KW-0031">Aminopeptidase</keyword>
<keyword evidence="9 15" id="KW-0479">Metal-binding</keyword>
<proteinExistence type="inferred from homology"/>
<reference evidence="18" key="1">
    <citation type="submission" date="2021-06" db="EMBL/GenBank/DDBJ databases">
        <authorList>
            <consortium name="DOE Joint Genome Institute"/>
            <person name="Mondo S.J."/>
            <person name="Amses K.R."/>
            <person name="Simmons D.R."/>
            <person name="Longcore J.E."/>
            <person name="Seto K."/>
            <person name="Alves G.H."/>
            <person name="Bonds A.E."/>
            <person name="Quandt C.A."/>
            <person name="Davis W.J."/>
            <person name="Chang Y."/>
            <person name="Letcher P.M."/>
            <person name="Powell M.J."/>
            <person name="Kuo A."/>
            <person name="Labutti K."/>
            <person name="Pangilinan J."/>
            <person name="Andreopoulos W."/>
            <person name="Tritt A."/>
            <person name="Riley R."/>
            <person name="Hundley H."/>
            <person name="Johnson J."/>
            <person name="Lipzen A."/>
            <person name="Barry K."/>
            <person name="Berbee M.L."/>
            <person name="Buchler N.E."/>
            <person name="Grigoriev I.V."/>
            <person name="Spatafora J.W."/>
            <person name="Stajich J.E."/>
            <person name="James T.Y."/>
        </authorList>
    </citation>
    <scope>NUCLEOTIDE SEQUENCE</scope>
    <source>
        <strain evidence="18">AG</strain>
    </source>
</reference>
<keyword evidence="10 15" id="KW-0378">Hydrolase</keyword>
<evidence type="ECO:0000256" key="17">
    <source>
        <dbReference type="PIRSR" id="PIRSR007828-2"/>
    </source>
</evidence>
<evidence type="ECO:0000256" key="16">
    <source>
        <dbReference type="PIRSR" id="PIRSR007828-1"/>
    </source>
</evidence>
<evidence type="ECO:0000256" key="3">
    <source>
        <dbReference type="ARBA" id="ARBA00010200"/>
    </source>
</evidence>
<evidence type="ECO:0000256" key="15">
    <source>
        <dbReference type="PIRNR" id="PIRNR007828"/>
    </source>
</evidence>
<dbReference type="EMBL" id="MU620900">
    <property type="protein sequence ID" value="KAI8582538.1"/>
    <property type="molecule type" value="Genomic_DNA"/>
</dbReference>
<dbReference type="GO" id="GO:0005737">
    <property type="term" value="C:cytoplasm"/>
    <property type="evidence" value="ECO:0007669"/>
    <property type="project" value="UniProtKB-SubCell"/>
</dbReference>
<evidence type="ECO:0000256" key="4">
    <source>
        <dbReference type="ARBA" id="ARBA00012063"/>
    </source>
</evidence>
<organism evidence="18 19">
    <name type="scientific">Umbelopsis ramanniana AG</name>
    <dbReference type="NCBI Taxonomy" id="1314678"/>
    <lineage>
        <taxon>Eukaryota</taxon>
        <taxon>Fungi</taxon>
        <taxon>Fungi incertae sedis</taxon>
        <taxon>Mucoromycota</taxon>
        <taxon>Mucoromycotina</taxon>
        <taxon>Umbelopsidomycetes</taxon>
        <taxon>Umbelopsidales</taxon>
        <taxon>Umbelopsidaceae</taxon>
        <taxon>Umbelopsis</taxon>
    </lineage>
</organism>
<dbReference type="GO" id="GO:0008239">
    <property type="term" value="F:dipeptidyl-peptidase activity"/>
    <property type="evidence" value="ECO:0007669"/>
    <property type="project" value="UniProtKB-UniRule"/>
</dbReference>
<keyword evidence="8 15" id="KW-0645">Protease</keyword>
<evidence type="ECO:0000256" key="1">
    <source>
        <dbReference type="ARBA" id="ARBA00001336"/>
    </source>
</evidence>
<evidence type="ECO:0000256" key="5">
    <source>
        <dbReference type="ARBA" id="ARBA00014713"/>
    </source>
</evidence>
<keyword evidence="11 15" id="KW-0862">Zinc</keyword>
<evidence type="ECO:0000256" key="8">
    <source>
        <dbReference type="ARBA" id="ARBA00022670"/>
    </source>
</evidence>
<dbReference type="PANTHER" id="PTHR23422:SF11">
    <property type="entry name" value="DIPEPTIDYL PEPTIDASE 3"/>
    <property type="match status" value="1"/>
</dbReference>
<evidence type="ECO:0000256" key="13">
    <source>
        <dbReference type="ARBA" id="ARBA00031288"/>
    </source>
</evidence>
<feature type="binding site" evidence="17">
    <location>
        <position position="510"/>
    </location>
    <ligand>
        <name>Zn(2+)</name>
        <dbReference type="ChEBI" id="CHEBI:29105"/>
        <note>catalytic</note>
    </ligand>
</feature>